<name>A0A1G1L2W4_9BACT</name>
<evidence type="ECO:0000313" key="3">
    <source>
        <dbReference type="Proteomes" id="UP000178187"/>
    </source>
</evidence>
<feature type="transmembrane region" description="Helical" evidence="1">
    <location>
        <begin position="201"/>
        <end position="217"/>
    </location>
</feature>
<feature type="transmembrane region" description="Helical" evidence="1">
    <location>
        <begin position="6"/>
        <end position="23"/>
    </location>
</feature>
<keyword evidence="1" id="KW-1133">Transmembrane helix</keyword>
<feature type="transmembrane region" description="Helical" evidence="1">
    <location>
        <begin position="35"/>
        <end position="54"/>
    </location>
</feature>
<keyword evidence="1" id="KW-0472">Membrane</keyword>
<dbReference type="AlphaFoldDB" id="A0A1G1L2W4"/>
<dbReference type="Proteomes" id="UP000178187">
    <property type="component" value="Unassembled WGS sequence"/>
</dbReference>
<sequence length="222" mass="26174">MNHFTFSAILCFVFCLVSGLFFIAKQDRSSRLFGIFWLTVSFWCSFVGFQFNLLNVMPHFWWGWLLHFGCIMVPVVFMHFALVFSGALQRSGMQNFLKLGYWIAAVFLLLILFSNWFTAEIAYRDTLNYPRPSFLYPVYIVFFQVMGLVGTLALFQMRKALSPEKRKWLYVYLVVHLFAHAGAMDNYLIMYDVRIFPLYPYGLYMILPYVVLGSIAFRKIRH</sequence>
<organism evidence="2 3">
    <name type="scientific">Candidatus Danuiimicrobium aquiferis</name>
    <dbReference type="NCBI Taxonomy" id="1801832"/>
    <lineage>
        <taxon>Bacteria</taxon>
        <taxon>Pseudomonadati</taxon>
        <taxon>Candidatus Omnitrophota</taxon>
        <taxon>Candidatus Danuiimicrobium</taxon>
    </lineage>
</organism>
<reference evidence="2 3" key="1">
    <citation type="journal article" date="2016" name="Nat. Commun.">
        <title>Thousands of microbial genomes shed light on interconnected biogeochemical processes in an aquifer system.</title>
        <authorList>
            <person name="Anantharaman K."/>
            <person name="Brown C.T."/>
            <person name="Hug L.A."/>
            <person name="Sharon I."/>
            <person name="Castelle C.J."/>
            <person name="Probst A.J."/>
            <person name="Thomas B.C."/>
            <person name="Singh A."/>
            <person name="Wilkins M.J."/>
            <person name="Karaoz U."/>
            <person name="Brodie E.L."/>
            <person name="Williams K.H."/>
            <person name="Hubbard S.S."/>
            <person name="Banfield J.F."/>
        </authorList>
    </citation>
    <scope>NUCLEOTIDE SEQUENCE [LARGE SCALE GENOMIC DNA]</scope>
</reference>
<feature type="transmembrane region" description="Helical" evidence="1">
    <location>
        <begin position="60"/>
        <end position="87"/>
    </location>
</feature>
<feature type="transmembrane region" description="Helical" evidence="1">
    <location>
        <begin position="169"/>
        <end position="189"/>
    </location>
</feature>
<feature type="transmembrane region" description="Helical" evidence="1">
    <location>
        <begin position="99"/>
        <end position="118"/>
    </location>
</feature>
<evidence type="ECO:0000256" key="1">
    <source>
        <dbReference type="SAM" id="Phobius"/>
    </source>
</evidence>
<dbReference type="EMBL" id="MHFR01000005">
    <property type="protein sequence ID" value="OGW99476.1"/>
    <property type="molecule type" value="Genomic_DNA"/>
</dbReference>
<evidence type="ECO:0008006" key="4">
    <source>
        <dbReference type="Google" id="ProtNLM"/>
    </source>
</evidence>
<accession>A0A1G1L2W4</accession>
<keyword evidence="1" id="KW-0812">Transmembrane</keyword>
<gene>
    <name evidence="2" type="ORF">A3G33_00975</name>
</gene>
<comment type="caution">
    <text evidence="2">The sequence shown here is derived from an EMBL/GenBank/DDBJ whole genome shotgun (WGS) entry which is preliminary data.</text>
</comment>
<protein>
    <recommendedName>
        <fullName evidence="4">Histidine kinase N-terminal 7TM region domain-containing protein</fullName>
    </recommendedName>
</protein>
<evidence type="ECO:0000313" key="2">
    <source>
        <dbReference type="EMBL" id="OGW99476.1"/>
    </source>
</evidence>
<feature type="transmembrane region" description="Helical" evidence="1">
    <location>
        <begin position="138"/>
        <end position="157"/>
    </location>
</feature>
<proteinExistence type="predicted"/>